<protein>
    <recommendedName>
        <fullName evidence="4">Dickkopf N-terminal cysteine-rich domain-containing protein</fullName>
    </recommendedName>
</protein>
<proteinExistence type="predicted"/>
<gene>
    <name evidence="2" type="ORF">DFH08DRAFT_965102</name>
</gene>
<name>A0AAD6ZRH2_9AGAR</name>
<dbReference type="AlphaFoldDB" id="A0AAD6ZRH2"/>
<feature type="signal peptide" evidence="1">
    <location>
        <begin position="1"/>
        <end position="23"/>
    </location>
</feature>
<feature type="chain" id="PRO_5042163031" description="Dickkopf N-terminal cysteine-rich domain-containing protein" evidence="1">
    <location>
        <begin position="24"/>
        <end position="98"/>
    </location>
</feature>
<evidence type="ECO:0000313" key="3">
    <source>
        <dbReference type="Proteomes" id="UP001218218"/>
    </source>
</evidence>
<evidence type="ECO:0008006" key="4">
    <source>
        <dbReference type="Google" id="ProtNLM"/>
    </source>
</evidence>
<organism evidence="2 3">
    <name type="scientific">Mycena albidolilacea</name>
    <dbReference type="NCBI Taxonomy" id="1033008"/>
    <lineage>
        <taxon>Eukaryota</taxon>
        <taxon>Fungi</taxon>
        <taxon>Dikarya</taxon>
        <taxon>Basidiomycota</taxon>
        <taxon>Agaricomycotina</taxon>
        <taxon>Agaricomycetes</taxon>
        <taxon>Agaricomycetidae</taxon>
        <taxon>Agaricales</taxon>
        <taxon>Marasmiineae</taxon>
        <taxon>Mycenaceae</taxon>
        <taxon>Mycena</taxon>
    </lineage>
</organism>
<evidence type="ECO:0000256" key="1">
    <source>
        <dbReference type="SAM" id="SignalP"/>
    </source>
</evidence>
<sequence>MRFLANAHLVVLGLLSLGITAYAQTCHGDRDCEPNERCVAIGPLRVCGPPLLAGLSRAMASCDCPAGLTCEDGECVEIRPVRRQCDVSEDDAPGCDVL</sequence>
<reference evidence="2" key="1">
    <citation type="submission" date="2023-03" db="EMBL/GenBank/DDBJ databases">
        <title>Massive genome expansion in bonnet fungi (Mycena s.s.) driven by repeated elements and novel gene families across ecological guilds.</title>
        <authorList>
            <consortium name="Lawrence Berkeley National Laboratory"/>
            <person name="Harder C.B."/>
            <person name="Miyauchi S."/>
            <person name="Viragh M."/>
            <person name="Kuo A."/>
            <person name="Thoen E."/>
            <person name="Andreopoulos B."/>
            <person name="Lu D."/>
            <person name="Skrede I."/>
            <person name="Drula E."/>
            <person name="Henrissat B."/>
            <person name="Morin E."/>
            <person name="Kohler A."/>
            <person name="Barry K."/>
            <person name="LaButti K."/>
            <person name="Morin E."/>
            <person name="Salamov A."/>
            <person name="Lipzen A."/>
            <person name="Mereny Z."/>
            <person name="Hegedus B."/>
            <person name="Baldrian P."/>
            <person name="Stursova M."/>
            <person name="Weitz H."/>
            <person name="Taylor A."/>
            <person name="Grigoriev I.V."/>
            <person name="Nagy L.G."/>
            <person name="Martin F."/>
            <person name="Kauserud H."/>
        </authorList>
    </citation>
    <scope>NUCLEOTIDE SEQUENCE</scope>
    <source>
        <strain evidence="2">CBHHK002</strain>
    </source>
</reference>
<dbReference type="Proteomes" id="UP001218218">
    <property type="component" value="Unassembled WGS sequence"/>
</dbReference>
<keyword evidence="1" id="KW-0732">Signal</keyword>
<dbReference type="EMBL" id="JARIHO010000031">
    <property type="protein sequence ID" value="KAJ7336207.1"/>
    <property type="molecule type" value="Genomic_DNA"/>
</dbReference>
<keyword evidence="3" id="KW-1185">Reference proteome</keyword>
<accession>A0AAD6ZRH2</accession>
<comment type="caution">
    <text evidence="2">The sequence shown here is derived from an EMBL/GenBank/DDBJ whole genome shotgun (WGS) entry which is preliminary data.</text>
</comment>
<evidence type="ECO:0000313" key="2">
    <source>
        <dbReference type="EMBL" id="KAJ7336207.1"/>
    </source>
</evidence>